<organism evidence="1 2">
    <name type="scientific">Ruegeria conchae</name>
    <dbReference type="NCBI Taxonomy" id="981384"/>
    <lineage>
        <taxon>Bacteria</taxon>
        <taxon>Pseudomonadati</taxon>
        <taxon>Pseudomonadota</taxon>
        <taxon>Alphaproteobacteria</taxon>
        <taxon>Rhodobacterales</taxon>
        <taxon>Roseobacteraceae</taxon>
        <taxon>Ruegeria</taxon>
    </lineage>
</organism>
<dbReference type="Proteomes" id="UP000271700">
    <property type="component" value="Unassembled WGS sequence"/>
</dbReference>
<name>A0A497YSC4_9RHOB</name>
<dbReference type="AlphaFoldDB" id="A0A497YSC4"/>
<sequence length="45" mass="5163">MVIGSIGFRCAAEFEHQFALQRHELELVIMALGDSDPTFDKRNRI</sequence>
<comment type="caution">
    <text evidence="1">The sequence shown here is derived from an EMBL/GenBank/DDBJ whole genome shotgun (WGS) entry which is preliminary data.</text>
</comment>
<evidence type="ECO:0000313" key="1">
    <source>
        <dbReference type="EMBL" id="RLJ98849.1"/>
    </source>
</evidence>
<gene>
    <name evidence="1" type="ORF">CLV75_3970</name>
</gene>
<protein>
    <submittedName>
        <fullName evidence="1">Uncharacterized protein</fullName>
    </submittedName>
</protein>
<keyword evidence="2" id="KW-1185">Reference proteome</keyword>
<evidence type="ECO:0000313" key="2">
    <source>
        <dbReference type="Proteomes" id="UP000271700"/>
    </source>
</evidence>
<dbReference type="EMBL" id="RCCT01000008">
    <property type="protein sequence ID" value="RLJ98849.1"/>
    <property type="molecule type" value="Genomic_DNA"/>
</dbReference>
<reference evidence="1 2" key="1">
    <citation type="submission" date="2018-10" db="EMBL/GenBank/DDBJ databases">
        <title>Genomic Encyclopedia of Archaeal and Bacterial Type Strains, Phase II (KMG-II): from individual species to whole genera.</title>
        <authorList>
            <person name="Goeker M."/>
        </authorList>
    </citation>
    <scope>NUCLEOTIDE SEQUENCE [LARGE SCALE GENOMIC DNA]</scope>
    <source>
        <strain evidence="1 2">DSM 29317</strain>
    </source>
</reference>
<accession>A0A497YSC4</accession>
<proteinExistence type="predicted"/>